<dbReference type="Proteomes" id="UP001387100">
    <property type="component" value="Unassembled WGS sequence"/>
</dbReference>
<dbReference type="SUPFAM" id="SSF52172">
    <property type="entry name" value="CheY-like"/>
    <property type="match status" value="1"/>
</dbReference>
<dbReference type="EMBL" id="JBBIAA010000001">
    <property type="protein sequence ID" value="MEJ5944016.1"/>
    <property type="molecule type" value="Genomic_DNA"/>
</dbReference>
<reference evidence="4 5" key="1">
    <citation type="journal article" date="2017" name="Int. J. Syst. Evol. Microbiol.">
        <title>Pseudokineococcus basanitobsidens sp. nov., isolated from volcanic rock.</title>
        <authorList>
            <person name="Lee D.W."/>
            <person name="Park M.Y."/>
            <person name="Kim J.J."/>
            <person name="Kim B.S."/>
        </authorList>
    </citation>
    <scope>NUCLEOTIDE SEQUENCE [LARGE SCALE GENOMIC DNA]</scope>
    <source>
        <strain evidence="4 5">DSM 103726</strain>
    </source>
</reference>
<gene>
    <name evidence="4" type="ORF">WDZ17_01725</name>
</gene>
<evidence type="ECO:0000313" key="5">
    <source>
        <dbReference type="Proteomes" id="UP001387100"/>
    </source>
</evidence>
<keyword evidence="1 2" id="KW-0597">Phosphoprotein</keyword>
<organism evidence="4 5">
    <name type="scientific">Pseudokineococcus basanitobsidens</name>
    <dbReference type="NCBI Taxonomy" id="1926649"/>
    <lineage>
        <taxon>Bacteria</taxon>
        <taxon>Bacillati</taxon>
        <taxon>Actinomycetota</taxon>
        <taxon>Actinomycetes</taxon>
        <taxon>Kineosporiales</taxon>
        <taxon>Kineosporiaceae</taxon>
        <taxon>Pseudokineococcus</taxon>
    </lineage>
</organism>
<evidence type="ECO:0000256" key="2">
    <source>
        <dbReference type="PROSITE-ProRule" id="PRU00169"/>
    </source>
</evidence>
<feature type="domain" description="Response regulatory" evidence="3">
    <location>
        <begin position="2"/>
        <end position="119"/>
    </location>
</feature>
<comment type="caution">
    <text evidence="4">The sequence shown here is derived from an EMBL/GenBank/DDBJ whole genome shotgun (WGS) entry which is preliminary data.</text>
</comment>
<sequence length="123" mass="12784">MRVLVVDDSRVMRQIVARGLRQAGLGDLQVVEAADGGAGLAAVAEHAPDLVLCDWNMPGTSGLEMLERLRAGGDATAFGFITSEAAEDVHRRATAAGATFVVTKPFTPEVLHDAVTGALAARS</sequence>
<evidence type="ECO:0000313" key="4">
    <source>
        <dbReference type="EMBL" id="MEJ5944016.1"/>
    </source>
</evidence>
<dbReference type="PANTHER" id="PTHR44591:SF25">
    <property type="entry name" value="CHEMOTAXIS TWO-COMPONENT RESPONSE REGULATOR"/>
    <property type="match status" value="1"/>
</dbReference>
<protein>
    <submittedName>
        <fullName evidence="4">Response regulator</fullName>
    </submittedName>
</protein>
<dbReference type="InterPro" id="IPR011006">
    <property type="entry name" value="CheY-like_superfamily"/>
</dbReference>
<dbReference type="PROSITE" id="PS50110">
    <property type="entry name" value="RESPONSE_REGULATORY"/>
    <property type="match status" value="1"/>
</dbReference>
<name>A0ABU8RG12_9ACTN</name>
<dbReference type="SMART" id="SM00448">
    <property type="entry name" value="REC"/>
    <property type="match status" value="1"/>
</dbReference>
<proteinExistence type="predicted"/>
<dbReference type="InterPro" id="IPR050595">
    <property type="entry name" value="Bact_response_regulator"/>
</dbReference>
<keyword evidence="5" id="KW-1185">Reference proteome</keyword>
<dbReference type="PANTHER" id="PTHR44591">
    <property type="entry name" value="STRESS RESPONSE REGULATOR PROTEIN 1"/>
    <property type="match status" value="1"/>
</dbReference>
<dbReference type="InterPro" id="IPR001789">
    <property type="entry name" value="Sig_transdc_resp-reg_receiver"/>
</dbReference>
<accession>A0ABU8RG12</accession>
<dbReference type="Pfam" id="PF00072">
    <property type="entry name" value="Response_reg"/>
    <property type="match status" value="1"/>
</dbReference>
<evidence type="ECO:0000259" key="3">
    <source>
        <dbReference type="PROSITE" id="PS50110"/>
    </source>
</evidence>
<evidence type="ECO:0000256" key="1">
    <source>
        <dbReference type="ARBA" id="ARBA00022553"/>
    </source>
</evidence>
<feature type="modified residue" description="4-aspartylphosphate" evidence="2">
    <location>
        <position position="54"/>
    </location>
</feature>
<dbReference type="Gene3D" id="3.40.50.2300">
    <property type="match status" value="1"/>
</dbReference>